<dbReference type="Proteomes" id="UP000772434">
    <property type="component" value="Unassembled WGS sequence"/>
</dbReference>
<comment type="caution">
    <text evidence="2">The sequence shown here is derived from an EMBL/GenBank/DDBJ whole genome shotgun (WGS) entry which is preliminary data.</text>
</comment>
<organism evidence="2 3">
    <name type="scientific">Rhodocollybia butyracea</name>
    <dbReference type="NCBI Taxonomy" id="206335"/>
    <lineage>
        <taxon>Eukaryota</taxon>
        <taxon>Fungi</taxon>
        <taxon>Dikarya</taxon>
        <taxon>Basidiomycota</taxon>
        <taxon>Agaricomycotina</taxon>
        <taxon>Agaricomycetes</taxon>
        <taxon>Agaricomycetidae</taxon>
        <taxon>Agaricales</taxon>
        <taxon>Marasmiineae</taxon>
        <taxon>Omphalotaceae</taxon>
        <taxon>Rhodocollybia</taxon>
    </lineage>
</organism>
<evidence type="ECO:0008006" key="4">
    <source>
        <dbReference type="Google" id="ProtNLM"/>
    </source>
</evidence>
<evidence type="ECO:0000313" key="2">
    <source>
        <dbReference type="EMBL" id="KAF9024772.1"/>
    </source>
</evidence>
<dbReference type="AlphaFoldDB" id="A0A9P5TV65"/>
<dbReference type="EMBL" id="JADNRY010000899">
    <property type="protein sequence ID" value="KAF9024772.1"/>
    <property type="molecule type" value="Genomic_DNA"/>
</dbReference>
<proteinExistence type="predicted"/>
<keyword evidence="3" id="KW-1185">Reference proteome</keyword>
<name>A0A9P5TV65_9AGAR</name>
<reference evidence="2" key="1">
    <citation type="submission" date="2020-11" db="EMBL/GenBank/DDBJ databases">
        <authorList>
            <consortium name="DOE Joint Genome Institute"/>
            <person name="Ahrendt S."/>
            <person name="Riley R."/>
            <person name="Andreopoulos W."/>
            <person name="Labutti K."/>
            <person name="Pangilinan J."/>
            <person name="Ruiz-Duenas F.J."/>
            <person name="Barrasa J.M."/>
            <person name="Sanchez-Garcia M."/>
            <person name="Camarero S."/>
            <person name="Miyauchi S."/>
            <person name="Serrano A."/>
            <person name="Linde D."/>
            <person name="Babiker R."/>
            <person name="Drula E."/>
            <person name="Ayuso-Fernandez I."/>
            <person name="Pacheco R."/>
            <person name="Padilla G."/>
            <person name="Ferreira P."/>
            <person name="Barriuso J."/>
            <person name="Kellner H."/>
            <person name="Castanera R."/>
            <person name="Alfaro M."/>
            <person name="Ramirez L."/>
            <person name="Pisabarro A.G."/>
            <person name="Kuo A."/>
            <person name="Tritt A."/>
            <person name="Lipzen A."/>
            <person name="He G."/>
            <person name="Yan M."/>
            <person name="Ng V."/>
            <person name="Cullen D."/>
            <person name="Martin F."/>
            <person name="Rosso M.-N."/>
            <person name="Henrissat B."/>
            <person name="Hibbett D."/>
            <person name="Martinez A.T."/>
            <person name="Grigoriev I.V."/>
        </authorList>
    </citation>
    <scope>NUCLEOTIDE SEQUENCE</scope>
    <source>
        <strain evidence="2">AH 40177</strain>
    </source>
</reference>
<feature type="chain" id="PRO_5040291106" description="Secreted protein" evidence="1">
    <location>
        <begin position="22"/>
        <end position="72"/>
    </location>
</feature>
<sequence length="72" mass="8340">MHNRSTLQTIGLVYFMPLVFSQMLQHCGQSHLSIRLMARMEQGQTGRCGRHYSSSNMRILMLRQQPLRAFAS</sequence>
<keyword evidence="1" id="KW-0732">Signal</keyword>
<feature type="signal peptide" evidence="1">
    <location>
        <begin position="1"/>
        <end position="21"/>
    </location>
</feature>
<evidence type="ECO:0000256" key="1">
    <source>
        <dbReference type="SAM" id="SignalP"/>
    </source>
</evidence>
<evidence type="ECO:0000313" key="3">
    <source>
        <dbReference type="Proteomes" id="UP000772434"/>
    </source>
</evidence>
<protein>
    <recommendedName>
        <fullName evidence="4">Secreted protein</fullName>
    </recommendedName>
</protein>
<accession>A0A9P5TV65</accession>
<gene>
    <name evidence="2" type="ORF">BDP27DRAFT_1352124</name>
</gene>